<dbReference type="InterPro" id="IPR014001">
    <property type="entry name" value="Helicase_ATP-bd"/>
</dbReference>
<keyword evidence="1" id="KW-0378">Hydrolase</keyword>
<evidence type="ECO:0000259" key="3">
    <source>
        <dbReference type="PROSITE" id="PS51194"/>
    </source>
</evidence>
<dbReference type="GO" id="GO:0004386">
    <property type="term" value="F:helicase activity"/>
    <property type="evidence" value="ECO:0007669"/>
    <property type="project" value="UniProtKB-KW"/>
</dbReference>
<dbReference type="PANTHER" id="PTHR47396">
    <property type="entry name" value="TYPE I RESTRICTION ENZYME ECOKI R PROTEIN"/>
    <property type="match status" value="1"/>
</dbReference>
<protein>
    <submittedName>
        <fullName evidence="4">DEAD/DEAH box helicase</fullName>
    </submittedName>
</protein>
<dbReference type="GO" id="GO:0032259">
    <property type="term" value="P:methylation"/>
    <property type="evidence" value="ECO:0007669"/>
    <property type="project" value="InterPro"/>
</dbReference>
<dbReference type="Gene3D" id="3.40.50.150">
    <property type="entry name" value="Vaccinia Virus protein VP39"/>
    <property type="match status" value="1"/>
</dbReference>
<dbReference type="PROSITE" id="PS00092">
    <property type="entry name" value="N6_MTASE"/>
    <property type="match status" value="1"/>
</dbReference>
<dbReference type="SUPFAM" id="SSF53335">
    <property type="entry name" value="S-adenosyl-L-methionine-dependent methyltransferases"/>
    <property type="match status" value="1"/>
</dbReference>
<dbReference type="REBASE" id="477694">
    <property type="entry name" value="LgaHL75ORF299P"/>
</dbReference>
<keyword evidence="4" id="KW-0547">Nucleotide-binding</keyword>
<dbReference type="Gene3D" id="3.40.50.300">
    <property type="entry name" value="P-loop containing nucleotide triphosphate hydrolases"/>
    <property type="match status" value="2"/>
</dbReference>
<feature type="domain" description="Helicase ATP-binding" evidence="2">
    <location>
        <begin position="179"/>
        <end position="388"/>
    </location>
</feature>
<dbReference type="GO" id="GO:0008168">
    <property type="term" value="F:methyltransferase activity"/>
    <property type="evidence" value="ECO:0007669"/>
    <property type="project" value="InterPro"/>
</dbReference>
<dbReference type="Pfam" id="PF18135">
    <property type="entry name" value="Type_ISP_C"/>
    <property type="match status" value="1"/>
</dbReference>
<feature type="domain" description="Helicase C-terminal" evidence="3">
    <location>
        <begin position="464"/>
        <end position="653"/>
    </location>
</feature>
<sequence length="1575" mass="180620">MATFNELVDQINENLDKQRDRGTAFEKMVVAYLKNDETYKQKFEDVWMLNEVPEKYHISKKDTGVDIVAKDYEGNLTAVQAKFYKGKVSKADINSFVAEAGKSVYSAGMLVSSTDQWNSNAKATLENTSKPFTLIGLSQLRDANIDWEKFSFAKENNELSNKKIKPLRNYQKKAIENSLKYFKNHDRGKLIMAPGTGKTFTSLKIAEALMKDQNKKHFNVLYLVPSIQLLSQTLFSWNNDVSESIHMTSFSVVSDTKANQKKDKDDDSLGAEDVGFEPTTNVKDLINHYKLVEASDLPNDMRVVFSTYQSIDVIKQAQKAGYPEFDFIIADEAHRTTGAIAKETGDSTFTEVNSNNNVKGKLRLYQTATPKIYDQNAKKKAVENSIVVASMDDEAIYGREIFRLGFGDAVEQGYLTDYKVSVLAVSESYINKDMQKIMSADNQLKVYDIGKIIGVWNAMVKRDGITGEIKGAPMKRAIAFSDTIKHSQLLSKEFNQVVNEYLNENNTDTADNSFHVDVHHVDGGLNALQKKDQIDWLGSEDIEDNHARVLSNVRFLTEGIDVPNLDAIIFFSPKKSQVDIVQAVGRIMRKAEDKEYGYIILPIVVADDVDPSLALNNDKQYKQVWQVLNALRSTDERFDAEINTLDLNKKRSGKLNIIGVDSSPDEKIDENTYKENKQINEQLELPLHWEEMRNAFYGKIVQHVGDRRYLEDWSKDIADIAQMYVRRINDLIDSNQGAKLAFDKFLKSLRYNINDSIDQDQAVEMLAQHLITEPVFNALFSEYDFIHHNAVSKSMNDIISAFKVFGFAKEQESLKPFYESVKLRASGIDNIQGKQTFIIQLYNNFFKTAFPSVTESMGIVFTPVEVVDFIIHSVDWALNKYFGKSLSSENVHVLDPFTGTGTFITRTLYFLKEKLDKGEITFDDILRKYTQELHANEIILLSYYIAAINIEAVFNEIGGGRPARYSHLPFDGIVLTDTFESTENQATLDDDMFGTNNERLKKQKEIPITAIISNPPYSAKQNNEDENIKRVKYSHLDYSLKKTWIDTSTATNKNGLNDTYIKALRWSADRLGKDGVIGFITNSSYIDGNAMDGMRKALLEEFNDIFIINLRGQIRRKTRYQAKLEGANIFNIMTGVALIVLIKKHDIDKHNLYYLDIGDSLTRKEKLSKLITWKSVGNIFNQKLFKKIIPNDKGDWINQRNSDFNSLIKLGNKKAKDSLFEEYTGGIKTGRDSWSWNFSKKKVKDNIFKSIEYYNNNLGDTDIYNVETRDISWTRTLKRYFEKKRIIKFDKDRIYLGMYRPFVKKYVYYDKNMVDRQYKMASVLPKVDSKNLLISLSNKTEGKPLTSLALNILPDVNLFAGGSQNLPQFLFDNLGKYSAVNQEILKKLKPLNGNDVMPYVYGILHSKEYANKYRMDLAKSFPRILNIKNKQEYIKFGRKLMDLHLNYETIPVYKECQVEYSGTLNYQVKKMRFAKKRNEDGKLEKDRSTIIFNENVTIKNIPEKAYQYIVNGKSAIEWIMDQYQVKTDKKSGITDDPNEYSTDPKYIFNLLLRIINVSVQTVDLINQLPPLEIEE</sequence>
<dbReference type="SUPFAM" id="SSF52540">
    <property type="entry name" value="P-loop containing nucleoside triphosphate hydrolases"/>
    <property type="match status" value="1"/>
</dbReference>
<dbReference type="Pfam" id="PF22240">
    <property type="entry name" value="ISP_coupler"/>
    <property type="match status" value="1"/>
</dbReference>
<dbReference type="PROSITE" id="PS51194">
    <property type="entry name" value="HELICASE_CTER"/>
    <property type="match status" value="1"/>
</dbReference>
<evidence type="ECO:0000313" key="4">
    <source>
        <dbReference type="EMBL" id="QTD66004.1"/>
    </source>
</evidence>
<evidence type="ECO:0000256" key="1">
    <source>
        <dbReference type="ARBA" id="ARBA00022801"/>
    </source>
</evidence>
<dbReference type="GO" id="GO:0003677">
    <property type="term" value="F:DNA binding"/>
    <property type="evidence" value="ECO:0007669"/>
    <property type="project" value="InterPro"/>
</dbReference>
<dbReference type="CDD" id="cd22333">
    <property type="entry name" value="LlaBIII_nuclease-like"/>
    <property type="match status" value="1"/>
</dbReference>
<evidence type="ECO:0000313" key="5">
    <source>
        <dbReference type="Proteomes" id="UP000663932"/>
    </source>
</evidence>
<organism evidence="4 5">
    <name type="scientific">Lactobacillus gasseri</name>
    <dbReference type="NCBI Taxonomy" id="1596"/>
    <lineage>
        <taxon>Bacteria</taxon>
        <taxon>Bacillati</taxon>
        <taxon>Bacillota</taxon>
        <taxon>Bacilli</taxon>
        <taxon>Lactobacillales</taxon>
        <taxon>Lactobacillaceae</taxon>
        <taxon>Lactobacillus</taxon>
    </lineage>
</organism>
<dbReference type="PROSITE" id="PS51192">
    <property type="entry name" value="HELICASE_ATP_BIND_1"/>
    <property type="match status" value="1"/>
</dbReference>
<dbReference type="InterPro" id="IPR006935">
    <property type="entry name" value="Helicase/UvrB_N"/>
</dbReference>
<dbReference type="SUPFAM" id="SSF52980">
    <property type="entry name" value="Restriction endonuclease-like"/>
    <property type="match status" value="1"/>
</dbReference>
<gene>
    <name evidence="4" type="ORF">J3E67_000299</name>
</gene>
<dbReference type="InterPro" id="IPR027417">
    <property type="entry name" value="P-loop_NTPase"/>
</dbReference>
<dbReference type="InterPro" id="IPR002052">
    <property type="entry name" value="DNA_methylase_N6_adenine_CS"/>
</dbReference>
<dbReference type="PRINTS" id="PR00507">
    <property type="entry name" value="N12N6MTFRASE"/>
</dbReference>
<reference evidence="4" key="1">
    <citation type="submission" date="2021-03" db="EMBL/GenBank/DDBJ databases">
        <title>Whole genome sequence of Lactobacillus gasseri HL75.</title>
        <authorList>
            <person name="Kim J.-M."/>
            <person name="Chung S.H."/>
            <person name="Kim J.-S."/>
        </authorList>
    </citation>
    <scope>NUCLEOTIDE SEQUENCE</scope>
    <source>
        <strain evidence="4">HL75</strain>
    </source>
</reference>
<dbReference type="GO" id="GO:0016787">
    <property type="term" value="F:hydrolase activity"/>
    <property type="evidence" value="ECO:0007669"/>
    <property type="project" value="UniProtKB-KW"/>
</dbReference>
<name>A0A8A4UXV6_LACGS</name>
<dbReference type="PANTHER" id="PTHR47396:SF1">
    <property type="entry name" value="ATP-DEPENDENT HELICASE IRC3-RELATED"/>
    <property type="match status" value="1"/>
</dbReference>
<dbReference type="Pfam" id="PF00271">
    <property type="entry name" value="Helicase_C"/>
    <property type="match status" value="1"/>
</dbReference>
<dbReference type="GO" id="GO:0005829">
    <property type="term" value="C:cytosol"/>
    <property type="evidence" value="ECO:0007669"/>
    <property type="project" value="TreeGrafter"/>
</dbReference>
<dbReference type="CDD" id="cd18785">
    <property type="entry name" value="SF2_C"/>
    <property type="match status" value="1"/>
</dbReference>
<dbReference type="InterPro" id="IPR029063">
    <property type="entry name" value="SAM-dependent_MTases_sf"/>
</dbReference>
<dbReference type="InterPro" id="IPR050742">
    <property type="entry name" value="Helicase_Restrict-Modif_Enz"/>
</dbReference>
<dbReference type="RefSeq" id="WP_207991487.1">
    <property type="nucleotide sequence ID" value="NZ_CP071801.1"/>
</dbReference>
<accession>A0A8A4UXV6</accession>
<evidence type="ECO:0000259" key="2">
    <source>
        <dbReference type="PROSITE" id="PS51192"/>
    </source>
</evidence>
<keyword evidence="4" id="KW-0067">ATP-binding</keyword>
<dbReference type="SMART" id="SM00487">
    <property type="entry name" value="DEXDc"/>
    <property type="match status" value="1"/>
</dbReference>
<dbReference type="EMBL" id="CP071801">
    <property type="protein sequence ID" value="QTD66004.1"/>
    <property type="molecule type" value="Genomic_DNA"/>
</dbReference>
<dbReference type="InterPro" id="IPR039442">
    <property type="entry name" value="Mrr-like_dom"/>
</dbReference>
<dbReference type="InterPro" id="IPR001650">
    <property type="entry name" value="Helicase_C-like"/>
</dbReference>
<keyword evidence="4" id="KW-0347">Helicase</keyword>
<dbReference type="Pfam" id="PF04851">
    <property type="entry name" value="ResIII"/>
    <property type="match status" value="1"/>
</dbReference>
<dbReference type="CDD" id="cd17926">
    <property type="entry name" value="DEXHc_RE"/>
    <property type="match status" value="1"/>
</dbReference>
<dbReference type="SMART" id="SM00490">
    <property type="entry name" value="HELICc"/>
    <property type="match status" value="1"/>
</dbReference>
<dbReference type="Proteomes" id="UP000663932">
    <property type="component" value="Chromosome"/>
</dbReference>
<proteinExistence type="predicted"/>
<dbReference type="GO" id="GO:0005524">
    <property type="term" value="F:ATP binding"/>
    <property type="evidence" value="ECO:0007669"/>
    <property type="project" value="InterPro"/>
</dbReference>
<dbReference type="Pfam" id="PF13156">
    <property type="entry name" value="Mrr_cat_2"/>
    <property type="match status" value="1"/>
</dbReference>
<dbReference type="InterPro" id="IPR041635">
    <property type="entry name" value="Type_ISP_LLaBIII_C"/>
</dbReference>
<dbReference type="InterPro" id="IPR053980">
    <property type="entry name" value="ISP_coupler"/>
</dbReference>
<dbReference type="InterPro" id="IPR011335">
    <property type="entry name" value="Restrct_endonuc-II-like"/>
</dbReference>